<dbReference type="GO" id="GO:0032366">
    <property type="term" value="P:intracellular sterol transport"/>
    <property type="evidence" value="ECO:0000318"/>
    <property type="project" value="GO_Central"/>
</dbReference>
<evidence type="ECO:0000256" key="9">
    <source>
        <dbReference type="ARBA" id="ARBA00023136"/>
    </source>
</evidence>
<evidence type="ECO:0000256" key="4">
    <source>
        <dbReference type="ARBA" id="ARBA00022692"/>
    </source>
</evidence>
<evidence type="ECO:0000256" key="2">
    <source>
        <dbReference type="ARBA" id="ARBA00009187"/>
    </source>
</evidence>
<keyword evidence="7 10" id="KW-0445">Lipid transport</keyword>
<evidence type="ECO:0000256" key="3">
    <source>
        <dbReference type="ARBA" id="ARBA00022448"/>
    </source>
</evidence>
<organism evidence="11 12">
    <name type="scientific">Strongylocentrotus purpuratus</name>
    <name type="common">Purple sea urchin</name>
    <dbReference type="NCBI Taxonomy" id="7668"/>
    <lineage>
        <taxon>Eukaryota</taxon>
        <taxon>Metazoa</taxon>
        <taxon>Echinodermata</taxon>
        <taxon>Eleutherozoa</taxon>
        <taxon>Echinozoa</taxon>
        <taxon>Echinoidea</taxon>
        <taxon>Euechinoidea</taxon>
        <taxon>Echinacea</taxon>
        <taxon>Camarodonta</taxon>
        <taxon>Echinidea</taxon>
        <taxon>Strongylocentrotidae</taxon>
        <taxon>Strongylocentrotus</taxon>
    </lineage>
</organism>
<evidence type="ECO:0000313" key="12">
    <source>
        <dbReference type="Proteomes" id="UP000007110"/>
    </source>
</evidence>
<comment type="function">
    <text evidence="10">Mediator of sterol homeostasis involved in sterol uptake, trafficking and distribution into membranes.</text>
</comment>
<dbReference type="PANTHER" id="PTHR14467">
    <property type="entry name" value="ARV1"/>
    <property type="match status" value="1"/>
</dbReference>
<dbReference type="InParanoid" id="A0A7M7TGU9"/>
<dbReference type="Proteomes" id="UP000007110">
    <property type="component" value="Unassembled WGS sequence"/>
</dbReference>
<feature type="transmembrane region" description="Helical" evidence="10">
    <location>
        <begin position="216"/>
        <end position="237"/>
    </location>
</feature>
<reference evidence="12" key="1">
    <citation type="submission" date="2015-02" db="EMBL/GenBank/DDBJ databases">
        <title>Genome sequencing for Strongylocentrotus purpuratus.</title>
        <authorList>
            <person name="Murali S."/>
            <person name="Liu Y."/>
            <person name="Vee V."/>
            <person name="English A."/>
            <person name="Wang M."/>
            <person name="Skinner E."/>
            <person name="Han Y."/>
            <person name="Muzny D.M."/>
            <person name="Worley K.C."/>
            <person name="Gibbs R.A."/>
        </authorList>
    </citation>
    <scope>NUCLEOTIDE SEQUENCE</scope>
</reference>
<dbReference type="GeneID" id="582515"/>
<keyword evidence="12" id="KW-1185">Reference proteome</keyword>
<feature type="transmembrane region" description="Helical" evidence="10">
    <location>
        <begin position="164"/>
        <end position="181"/>
    </location>
</feature>
<sequence>MMNEVMQGDTFRCIECGFSARELYHDYGNGIIKISHCEKCKQVVDKYVEFDPVIVLLDALLFKPQAYRHVLFNKVITFHWRVCIVCLLCDAYMKWAHKSAAPTEGESKPFLTYALQWDFYAMFMIAGLELLAFIAGVVGICFLHSALSNSREHWKARSSRLVKALLLSSAGKLLVIPVVIWGETHIYTTLLLTRLFMAVASTQAITVILDCPHITSISLIGCGFITEALVSLLTPSIESILFVS</sequence>
<keyword evidence="3 10" id="KW-0813">Transport</keyword>
<evidence type="ECO:0000256" key="10">
    <source>
        <dbReference type="RuleBase" id="RU368065"/>
    </source>
</evidence>
<proteinExistence type="inferred from homology"/>
<evidence type="ECO:0000256" key="8">
    <source>
        <dbReference type="ARBA" id="ARBA00023098"/>
    </source>
</evidence>
<feature type="transmembrane region" description="Helical" evidence="10">
    <location>
        <begin position="187"/>
        <end position="209"/>
    </location>
</feature>
<protein>
    <recommendedName>
        <fullName evidence="10">Protein ARV</fullName>
    </recommendedName>
</protein>
<dbReference type="GO" id="GO:0016125">
    <property type="term" value="P:sterol metabolic process"/>
    <property type="evidence" value="ECO:0000318"/>
    <property type="project" value="GO_Central"/>
</dbReference>
<evidence type="ECO:0000256" key="5">
    <source>
        <dbReference type="ARBA" id="ARBA00022824"/>
    </source>
</evidence>
<keyword evidence="5 10" id="KW-0256">Endoplasmic reticulum</keyword>
<evidence type="ECO:0000256" key="7">
    <source>
        <dbReference type="ARBA" id="ARBA00023055"/>
    </source>
</evidence>
<evidence type="ECO:0000256" key="6">
    <source>
        <dbReference type="ARBA" id="ARBA00022989"/>
    </source>
</evidence>
<dbReference type="OrthoDB" id="2192830at2759"/>
<dbReference type="AlphaFoldDB" id="A0A7M7TGU9"/>
<feature type="transmembrane region" description="Helical" evidence="10">
    <location>
        <begin position="119"/>
        <end position="143"/>
    </location>
</feature>
<keyword evidence="4 10" id="KW-0812">Transmembrane</keyword>
<keyword evidence="6 10" id="KW-1133">Transmembrane helix</keyword>
<evidence type="ECO:0000313" key="11">
    <source>
        <dbReference type="EnsemblMetazoa" id="XP_787555"/>
    </source>
</evidence>
<name>A0A7M7TGU9_STRPU</name>
<dbReference type="GO" id="GO:0097036">
    <property type="term" value="P:regulation of plasma membrane sterol distribution"/>
    <property type="evidence" value="ECO:0000318"/>
    <property type="project" value="GO_Central"/>
</dbReference>
<dbReference type="CTD" id="64801"/>
<dbReference type="GO" id="GO:0005789">
    <property type="term" value="C:endoplasmic reticulum membrane"/>
    <property type="evidence" value="ECO:0007669"/>
    <property type="project" value="UniProtKB-SubCell"/>
</dbReference>
<keyword evidence="9 10" id="KW-0472">Membrane</keyword>
<accession>A0A7M7TGU9</accession>
<dbReference type="GO" id="GO:0032541">
    <property type="term" value="C:cortical endoplasmic reticulum"/>
    <property type="evidence" value="ECO:0000318"/>
    <property type="project" value="GO_Central"/>
</dbReference>
<comment type="subcellular location">
    <subcellularLocation>
        <location evidence="1 10">Endoplasmic reticulum membrane</location>
        <topology evidence="1 10">Multi-pass membrane protein</topology>
    </subcellularLocation>
</comment>
<evidence type="ECO:0000256" key="1">
    <source>
        <dbReference type="ARBA" id="ARBA00004477"/>
    </source>
</evidence>
<dbReference type="GO" id="GO:0006665">
    <property type="term" value="P:sphingolipid metabolic process"/>
    <property type="evidence" value="ECO:0000318"/>
    <property type="project" value="GO_Central"/>
</dbReference>
<dbReference type="EnsemblMetazoa" id="XM_782462">
    <property type="protein sequence ID" value="XP_787555"/>
    <property type="gene ID" value="LOC582515"/>
</dbReference>
<reference evidence="11" key="2">
    <citation type="submission" date="2021-01" db="UniProtKB">
        <authorList>
            <consortium name="EnsemblMetazoa"/>
        </authorList>
    </citation>
    <scope>IDENTIFICATION</scope>
</reference>
<dbReference type="Pfam" id="PF04161">
    <property type="entry name" value="Arv1"/>
    <property type="match status" value="1"/>
</dbReference>
<keyword evidence="8 10" id="KW-0443">Lipid metabolism</keyword>
<dbReference type="GO" id="GO:0005794">
    <property type="term" value="C:Golgi apparatus"/>
    <property type="evidence" value="ECO:0000318"/>
    <property type="project" value="GO_Central"/>
</dbReference>
<dbReference type="KEGG" id="spu:582515"/>
<dbReference type="PANTHER" id="PTHR14467:SF0">
    <property type="entry name" value="PROTEIN ARV1"/>
    <property type="match status" value="1"/>
</dbReference>
<dbReference type="OMA" id="MLDMNVK"/>
<comment type="similarity">
    <text evidence="2 10">Belongs to the ARV1 family.</text>
</comment>
<dbReference type="RefSeq" id="XP_787555.2">
    <property type="nucleotide sequence ID" value="XM_782462.5"/>
</dbReference>
<dbReference type="InterPro" id="IPR007290">
    <property type="entry name" value="Arv1"/>
</dbReference>